<name>A0A9W6BTJ0_9CHLO</name>
<sequence length="1769" mass="182631">MTRFTANFSPSLLQDAAWSPQERRAYTPSVTSSPCSTTSSVRSTTRLANYGADMNRDFAVIALLEDKLGREIEHEELRAAIANFTLVHSQLPSIRQLALELASHTDGESSGRYAPESPTGHTPREAQLPSPPNDGSATPSAALRDDPIFFGPLRALRCNGTHLGLLSHDPLARLQSPCSRPPPSPSRFCALDSQARCTPPGSQRQLEPHWQQQQQHSAASSPVPRLLSRLLDSELSFTAIAEDGVMEASSVDLISQQPAPRPFVPGLNLRVLKKKVPTLRGGPSPPTANGSPEAHLPAPGPASSGGSGQRTPDSCSPTEILRMLLPSACKPRPSAHAGAPARIWSLHSQAGGSLPERAVADRAAAAAAAEGVALDADDVRQLGCLRVSMDDLDQHQTGLRRATPIKAMATEKATDVTPDLVRSKAATTPLVGGQEKQQRATPGSRARRHRLQDQHDQQSDQAIGRVATGAAAVAAGAAAAALLHGSAKRQLLLGTEQPGAGAESYDRENCSPVDSDLRKDTPSKTAAAAGAATGTDAAATAACMAMGDAVVTVHCSRPDRSPVFGPPAASECRDAPQPQPQLQGPSQVPPLRLPGASATVPVPGAGAARPSARYRAWPAPAGASHPPAATSARMPPLALGGGAQQQQHGHARGQQGGAALPNGARTRRLSICLPSAMVYGEGPFTTRRMAAGANTGVTSHALCTVFWAESEEELDAYDDSDSYDMDELEAVDEHTEYDHLLHGTVEYGLLGADAVAAASQDFIAAAAAALVSEPTPSGSPGAGQLAPAPARGGGRRVRGRRGGRGRRRDDESDDVDPDRCGGGLMLPEQLWDAWERLSDGLKGRQYRLLESLTHVERITCTSYSTVSKACHQGNPVVVKIYDVAERDKLANAFAEIGVLLHLSGWPGAVRLLDYGRHEDKVMLMLESCDHSLKDWCDGQRFETATGADYILECLRLWCTLAELLTELHERWHVAHCDLKPGNVLLSAGQLRLADFSESMLFNETPVLQDQARGTVPYQPPEMVHGHCVDARKADVWAMGCILYEMITGELLFRGNSDCMRAVAAGRGGAAARTRLRQQPHRQRGARAPPPRPLRPNQPQQRGVVPSAAAAAQPPPIPRWDIIQSTAEQAALALWEQGAATGAEGGTEVISDGAEAMPPPPRVPRLSLALTHGSGVTSGSPWRGQPPSSGRSLPPQFFVGPGCGSAMATGRSLELIAEACGAEDASSLASTDPWVAMSVLHTAPTTARSTARSQIPYHYEHHDTARSVASTSTAAAAGSTACWPPAPPPSAGTARSVADSEWTLALPTGTGAAAAPLGYGGYGVSARSCAGAGPSSNRSAAGPYSGRGGGGDPDGLPAAAGAAAAAEPPAPAPSLLPPHRRLRHSVATQCADPAGPDWLTTEEADRLRIMCDEPPSFVLVHYHGGGGGSSTAGAGAGPCSEGGSEGGGMAAVAAGLRDLYEPRLLSGADGPTLCDDVLGLLRAVLVEDHARPSMRQVAVLAAEAMRRHCPTPPLSSEVSQEGMAVAADSRCLDSSPTNSAGVEDLGESALGGLGGALALAGGCAVEGVVTGGAVLAAAAHGAWYYGSPPASSARPTEQTQACRRVPALTLPAAAGGGGDAFGDSLMQGTAKLPPPPPLCLSVLQERPSSCYDGSFNSATAAAAGAAAAASSGGGSAWGGPLTAGTDGGSWADTCSLSDLDQAVADLGGGGASAGGGGPAPGTAAAAADGPADTDNGGSRSVSLFDVCQPLVTERGPRPFSRSWQRFLTRL</sequence>
<evidence type="ECO:0000259" key="5">
    <source>
        <dbReference type="PROSITE" id="PS50011"/>
    </source>
</evidence>
<feature type="region of interest" description="Disordered" evidence="4">
    <location>
        <begin position="195"/>
        <end position="221"/>
    </location>
</feature>
<dbReference type="SMART" id="SM00220">
    <property type="entry name" value="S_TKc"/>
    <property type="match status" value="1"/>
</dbReference>
<feature type="compositionally biased region" description="Low complexity" evidence="4">
    <location>
        <begin position="211"/>
        <end position="221"/>
    </location>
</feature>
<organism evidence="6 7">
    <name type="scientific">Pleodorina starrii</name>
    <dbReference type="NCBI Taxonomy" id="330485"/>
    <lineage>
        <taxon>Eukaryota</taxon>
        <taxon>Viridiplantae</taxon>
        <taxon>Chlorophyta</taxon>
        <taxon>core chlorophytes</taxon>
        <taxon>Chlorophyceae</taxon>
        <taxon>CS clade</taxon>
        <taxon>Chlamydomonadales</taxon>
        <taxon>Volvocaceae</taxon>
        <taxon>Pleodorina</taxon>
    </lineage>
</organism>
<feature type="region of interest" description="Disordered" evidence="4">
    <location>
        <begin position="1069"/>
        <end position="1115"/>
    </location>
</feature>
<feature type="compositionally biased region" description="Basic residues" evidence="4">
    <location>
        <begin position="1073"/>
        <end position="1084"/>
    </location>
</feature>
<feature type="compositionally biased region" description="Polar residues" evidence="4">
    <location>
        <begin position="1173"/>
        <end position="1190"/>
    </location>
</feature>
<feature type="compositionally biased region" description="Low complexity" evidence="4">
    <location>
        <begin position="1096"/>
        <end position="1111"/>
    </location>
</feature>
<feature type="region of interest" description="Disordered" evidence="4">
    <location>
        <begin position="426"/>
        <end position="463"/>
    </location>
</feature>
<reference evidence="6 7" key="1">
    <citation type="journal article" date="2023" name="Commun. Biol.">
        <title>Reorganization of the ancestral sex-determining regions during the evolution of trioecy in Pleodorina starrii.</title>
        <authorList>
            <person name="Takahashi K."/>
            <person name="Suzuki S."/>
            <person name="Kawai-Toyooka H."/>
            <person name="Yamamoto K."/>
            <person name="Hamaji T."/>
            <person name="Ootsuki R."/>
            <person name="Yamaguchi H."/>
            <person name="Kawachi M."/>
            <person name="Higashiyama T."/>
            <person name="Nozaki H."/>
        </authorList>
    </citation>
    <scope>NUCLEOTIDE SEQUENCE [LARGE SCALE GENOMIC DNA]</scope>
    <source>
        <strain evidence="6 7">NIES-4479</strain>
    </source>
</reference>
<evidence type="ECO:0000256" key="2">
    <source>
        <dbReference type="ARBA" id="ARBA00022741"/>
    </source>
</evidence>
<dbReference type="SUPFAM" id="SSF56112">
    <property type="entry name" value="Protein kinase-like (PK-like)"/>
    <property type="match status" value="1"/>
</dbReference>
<dbReference type="InterPro" id="IPR050108">
    <property type="entry name" value="CDK"/>
</dbReference>
<comment type="caution">
    <text evidence="6">The sequence shown here is derived from an EMBL/GenBank/DDBJ whole genome shotgun (WGS) entry which is preliminary data.</text>
</comment>
<dbReference type="GO" id="GO:0005634">
    <property type="term" value="C:nucleus"/>
    <property type="evidence" value="ECO:0007669"/>
    <property type="project" value="TreeGrafter"/>
</dbReference>
<feature type="region of interest" description="Disordered" evidence="4">
    <location>
        <begin position="498"/>
        <end position="524"/>
    </location>
</feature>
<dbReference type="Gene3D" id="1.10.510.10">
    <property type="entry name" value="Transferase(Phosphotransferase) domain 1"/>
    <property type="match status" value="1"/>
</dbReference>
<protein>
    <recommendedName>
        <fullName evidence="5">Protein kinase domain-containing protein</fullName>
    </recommendedName>
</protein>
<accession>A0A9W6BTJ0</accession>
<proteinExistence type="inferred from homology"/>
<feature type="compositionally biased region" description="Basic and acidic residues" evidence="4">
    <location>
        <begin position="504"/>
        <end position="522"/>
    </location>
</feature>
<feature type="region of interest" description="Disordered" evidence="4">
    <location>
        <begin position="277"/>
        <end position="316"/>
    </location>
</feature>
<dbReference type="PROSITE" id="PS50011">
    <property type="entry name" value="PROTEIN_KINASE_DOM"/>
    <property type="match status" value="1"/>
</dbReference>
<dbReference type="PANTHER" id="PTHR24056">
    <property type="entry name" value="CELL DIVISION PROTEIN KINASE"/>
    <property type="match status" value="1"/>
</dbReference>
<comment type="similarity">
    <text evidence="1">Belongs to the protein kinase superfamily. CMGC Ser/Thr protein kinase family. CDC2/CDKX subfamily.</text>
</comment>
<evidence type="ECO:0000313" key="6">
    <source>
        <dbReference type="EMBL" id="GLC57962.1"/>
    </source>
</evidence>
<evidence type="ECO:0000313" key="7">
    <source>
        <dbReference type="Proteomes" id="UP001165080"/>
    </source>
</evidence>
<feature type="compositionally biased region" description="Low complexity" evidence="4">
    <location>
        <begin position="1353"/>
        <end position="1366"/>
    </location>
</feature>
<evidence type="ECO:0000256" key="4">
    <source>
        <dbReference type="SAM" id="MobiDB-lite"/>
    </source>
</evidence>
<feature type="region of interest" description="Disordered" evidence="4">
    <location>
        <begin position="773"/>
        <end position="821"/>
    </location>
</feature>
<dbReference type="Proteomes" id="UP001165080">
    <property type="component" value="Unassembled WGS sequence"/>
</dbReference>
<evidence type="ECO:0000256" key="3">
    <source>
        <dbReference type="ARBA" id="ARBA00022840"/>
    </source>
</evidence>
<feature type="compositionally biased region" description="Basic residues" evidence="4">
    <location>
        <begin position="793"/>
        <end position="806"/>
    </location>
</feature>
<dbReference type="Pfam" id="PF00069">
    <property type="entry name" value="Pkinase"/>
    <property type="match status" value="1"/>
</dbReference>
<dbReference type="GO" id="GO:0004674">
    <property type="term" value="F:protein serine/threonine kinase activity"/>
    <property type="evidence" value="ECO:0007669"/>
    <property type="project" value="TreeGrafter"/>
</dbReference>
<gene>
    <name evidence="6" type="primary">PLEST010327</name>
    <name evidence="6" type="ORF">PLESTB_001299000</name>
</gene>
<dbReference type="InterPro" id="IPR008271">
    <property type="entry name" value="Ser/Thr_kinase_AS"/>
</dbReference>
<feature type="compositionally biased region" description="Gly residues" evidence="4">
    <location>
        <begin position="1709"/>
        <end position="1718"/>
    </location>
</feature>
<keyword evidence="2" id="KW-0547">Nucleotide-binding</keyword>
<dbReference type="InterPro" id="IPR011009">
    <property type="entry name" value="Kinase-like_dom_sf"/>
</dbReference>
<dbReference type="GO" id="GO:0005524">
    <property type="term" value="F:ATP binding"/>
    <property type="evidence" value="ECO:0007669"/>
    <property type="project" value="UniProtKB-KW"/>
</dbReference>
<feature type="compositionally biased region" description="Low complexity" evidence="4">
    <location>
        <begin position="1719"/>
        <end position="1736"/>
    </location>
</feature>
<feature type="compositionally biased region" description="Low complexity" evidence="4">
    <location>
        <begin position="616"/>
        <end position="632"/>
    </location>
</feature>
<dbReference type="EMBL" id="BRXU01000020">
    <property type="protein sequence ID" value="GLC57962.1"/>
    <property type="molecule type" value="Genomic_DNA"/>
</dbReference>
<evidence type="ECO:0000256" key="1">
    <source>
        <dbReference type="ARBA" id="ARBA00006485"/>
    </source>
</evidence>
<dbReference type="PROSITE" id="PS00108">
    <property type="entry name" value="PROTEIN_KINASE_ST"/>
    <property type="match status" value="1"/>
</dbReference>
<dbReference type="InterPro" id="IPR000719">
    <property type="entry name" value="Prot_kinase_dom"/>
</dbReference>
<feature type="region of interest" description="Disordered" evidence="4">
    <location>
        <begin position="562"/>
        <end position="661"/>
    </location>
</feature>
<feature type="region of interest" description="Disordered" evidence="4">
    <location>
        <begin position="105"/>
        <end position="143"/>
    </location>
</feature>
<keyword evidence="3" id="KW-0067">ATP-binding</keyword>
<feature type="region of interest" description="Disordered" evidence="4">
    <location>
        <begin position="1149"/>
        <end position="1192"/>
    </location>
</feature>
<feature type="region of interest" description="Disordered" evidence="4">
    <location>
        <begin position="1329"/>
        <end position="1377"/>
    </location>
</feature>
<feature type="domain" description="Protein kinase" evidence="5">
    <location>
        <begin position="831"/>
        <end position="1116"/>
    </location>
</feature>
<feature type="region of interest" description="Disordered" evidence="4">
    <location>
        <begin position="1709"/>
        <end position="1736"/>
    </location>
</feature>
<keyword evidence="7" id="KW-1185">Reference proteome</keyword>